<dbReference type="EMBL" id="LGTO01000002">
    <property type="protein sequence ID" value="KNE22261.1"/>
    <property type="molecule type" value="Genomic_DNA"/>
</dbReference>
<evidence type="ECO:0000256" key="17">
    <source>
        <dbReference type="SAM" id="Phobius"/>
    </source>
</evidence>
<sequence>MKTLYTRIVIVYIITVMISLVIGFFTLTLLFRESLGNDQEDMLIKQGEGIITLFEKIDDISEMKALANELLVPMFVDFAIYDAEGKLEVFGVNKRSIPEERVQQVLKGGVYREDGSDPNKPIVGLPFQKDNKRYALFVYVSDSEIKNDAYQVILLGFLSVLISGSILILIVSRFIVKPLTKMTQVTQELAKGNFDIHLNWKRKDEIGVLARNFDIMAEDLKKLEQMRRNFISDVSHEIQSPLTSIRGFSRALKEKDLPSAERLEFLQIIESESERLSRLSGHLLQLASLESDQHPFEPKSFSVDEQIRAIILKLQPEWSKKDIQFTLDLPKTYIVADKDLLHQVWQNIIYNSIKYNKDGGTIGIRLTKKARIIIVEVEDTGIGIAEEHLRNIFERFYKAEQSRSKKNGSGVGLAIVKKILELHHGNIYVRSKLGEGTKFIITLPLRKQTKR</sequence>
<evidence type="ECO:0000256" key="15">
    <source>
        <dbReference type="ARBA" id="ARBA00037219"/>
    </source>
</evidence>
<keyword evidence="9" id="KW-0418">Kinase</keyword>
<dbReference type="PATRIC" id="fig|1473.5.peg.3095"/>
<dbReference type="SUPFAM" id="SSF47384">
    <property type="entry name" value="Homodimeric domain of signal transducing histidine kinase"/>
    <property type="match status" value="1"/>
</dbReference>
<dbReference type="CDD" id="cd00075">
    <property type="entry name" value="HATPase"/>
    <property type="match status" value="1"/>
</dbReference>
<keyword evidence="8" id="KW-0547">Nucleotide-binding</keyword>
<dbReference type="SUPFAM" id="SSF158472">
    <property type="entry name" value="HAMP domain-like"/>
    <property type="match status" value="1"/>
</dbReference>
<comment type="catalytic activity">
    <reaction evidence="1">
        <text>ATP + protein L-histidine = ADP + protein N-phospho-L-histidine.</text>
        <dbReference type="EC" id="2.7.13.3"/>
    </reaction>
</comment>
<dbReference type="PROSITE" id="PS50109">
    <property type="entry name" value="HIS_KIN"/>
    <property type="match status" value="1"/>
</dbReference>
<evidence type="ECO:0000313" key="21">
    <source>
        <dbReference type="Proteomes" id="UP000036780"/>
    </source>
</evidence>
<evidence type="ECO:0000256" key="2">
    <source>
        <dbReference type="ARBA" id="ARBA00004651"/>
    </source>
</evidence>
<evidence type="ECO:0000256" key="4">
    <source>
        <dbReference type="ARBA" id="ARBA00022475"/>
    </source>
</evidence>
<dbReference type="InterPro" id="IPR036890">
    <property type="entry name" value="HATPase_C_sf"/>
</dbReference>
<dbReference type="SMART" id="SM00388">
    <property type="entry name" value="HisKA"/>
    <property type="match status" value="1"/>
</dbReference>
<dbReference type="CDD" id="cd06225">
    <property type="entry name" value="HAMP"/>
    <property type="match status" value="1"/>
</dbReference>
<dbReference type="CDD" id="cd00082">
    <property type="entry name" value="HisKA"/>
    <property type="match status" value="1"/>
</dbReference>
<dbReference type="Gene3D" id="3.30.565.10">
    <property type="entry name" value="Histidine kinase-like ATPase, C-terminal domain"/>
    <property type="match status" value="1"/>
</dbReference>
<keyword evidence="21" id="KW-1185">Reference proteome</keyword>
<dbReference type="SUPFAM" id="SSF55874">
    <property type="entry name" value="ATPase domain of HSP90 chaperone/DNA topoisomerase II/histidine kinase"/>
    <property type="match status" value="1"/>
</dbReference>
<dbReference type="SMART" id="SM00387">
    <property type="entry name" value="HATPase_c"/>
    <property type="match status" value="1"/>
</dbReference>
<keyword evidence="10" id="KW-0067">ATP-binding</keyword>
<dbReference type="InterPro" id="IPR036097">
    <property type="entry name" value="HisK_dim/P_sf"/>
</dbReference>
<dbReference type="InterPro" id="IPR005467">
    <property type="entry name" value="His_kinase_dom"/>
</dbReference>
<dbReference type="SMART" id="SM00304">
    <property type="entry name" value="HAMP"/>
    <property type="match status" value="1"/>
</dbReference>
<dbReference type="Gene3D" id="1.10.287.130">
    <property type="match status" value="1"/>
</dbReference>
<protein>
    <recommendedName>
        <fullName evidence="16">Heme sensor protein HssS</fullName>
        <ecNumber evidence="3">2.7.13.3</ecNumber>
    </recommendedName>
</protein>
<evidence type="ECO:0000259" key="19">
    <source>
        <dbReference type="PROSITE" id="PS50885"/>
    </source>
</evidence>
<evidence type="ECO:0000256" key="10">
    <source>
        <dbReference type="ARBA" id="ARBA00022840"/>
    </source>
</evidence>
<dbReference type="Pfam" id="PF00512">
    <property type="entry name" value="HisKA"/>
    <property type="match status" value="1"/>
</dbReference>
<keyword evidence="12" id="KW-0902">Two-component regulatory system</keyword>
<evidence type="ECO:0000256" key="1">
    <source>
        <dbReference type="ARBA" id="ARBA00000085"/>
    </source>
</evidence>
<keyword evidence="5" id="KW-0597">Phosphoprotein</keyword>
<evidence type="ECO:0000256" key="16">
    <source>
        <dbReference type="ARBA" id="ARBA00040841"/>
    </source>
</evidence>
<dbReference type="FunFam" id="3.30.565.10:FF:000006">
    <property type="entry name" value="Sensor histidine kinase WalK"/>
    <property type="match status" value="1"/>
</dbReference>
<evidence type="ECO:0000313" key="20">
    <source>
        <dbReference type="EMBL" id="KNE22261.1"/>
    </source>
</evidence>
<proteinExistence type="predicted"/>
<evidence type="ECO:0000256" key="11">
    <source>
        <dbReference type="ARBA" id="ARBA00022989"/>
    </source>
</evidence>
<evidence type="ECO:0000256" key="7">
    <source>
        <dbReference type="ARBA" id="ARBA00022692"/>
    </source>
</evidence>
<dbReference type="InterPro" id="IPR003594">
    <property type="entry name" value="HATPase_dom"/>
</dbReference>
<dbReference type="AlphaFoldDB" id="A0A0L0QUM0"/>
<reference evidence="21" key="1">
    <citation type="submission" date="2015-07" db="EMBL/GenBank/DDBJ databases">
        <title>Fjat-10053 dsm26.</title>
        <authorList>
            <person name="Liu B."/>
            <person name="Wang J."/>
            <person name="Zhu Y."/>
            <person name="Liu G."/>
            <person name="Chen Q."/>
            <person name="Chen Z."/>
            <person name="Lan J."/>
            <person name="Che J."/>
            <person name="Ge C."/>
            <person name="Shi H."/>
            <person name="Pan Z."/>
            <person name="Liu X."/>
        </authorList>
    </citation>
    <scope>NUCLEOTIDE SEQUENCE [LARGE SCALE GENOMIC DNA]</scope>
    <source>
        <strain evidence="21">DSM 26</strain>
    </source>
</reference>
<evidence type="ECO:0000256" key="14">
    <source>
        <dbReference type="ARBA" id="ARBA00023136"/>
    </source>
</evidence>
<keyword evidence="13" id="KW-0843">Virulence</keyword>
<keyword evidence="7 17" id="KW-0812">Transmembrane</keyword>
<dbReference type="GO" id="GO:0000155">
    <property type="term" value="F:phosphorelay sensor kinase activity"/>
    <property type="evidence" value="ECO:0007669"/>
    <property type="project" value="InterPro"/>
</dbReference>
<evidence type="ECO:0000256" key="6">
    <source>
        <dbReference type="ARBA" id="ARBA00022679"/>
    </source>
</evidence>
<dbReference type="GO" id="GO:0005524">
    <property type="term" value="F:ATP binding"/>
    <property type="evidence" value="ECO:0007669"/>
    <property type="project" value="UniProtKB-KW"/>
</dbReference>
<dbReference type="PRINTS" id="PR00344">
    <property type="entry name" value="BCTRLSENSOR"/>
</dbReference>
<evidence type="ECO:0000256" key="3">
    <source>
        <dbReference type="ARBA" id="ARBA00012438"/>
    </source>
</evidence>
<dbReference type="Pfam" id="PF02518">
    <property type="entry name" value="HATPase_c"/>
    <property type="match status" value="1"/>
</dbReference>
<evidence type="ECO:0000256" key="12">
    <source>
        <dbReference type="ARBA" id="ARBA00023012"/>
    </source>
</evidence>
<keyword evidence="14 17" id="KW-0472">Membrane</keyword>
<dbReference type="Pfam" id="PF00672">
    <property type="entry name" value="HAMP"/>
    <property type="match status" value="1"/>
</dbReference>
<dbReference type="PANTHER" id="PTHR45528:SF11">
    <property type="entry name" value="HISTIDINE KINASE"/>
    <property type="match status" value="1"/>
</dbReference>
<comment type="caution">
    <text evidence="20">The sequence shown here is derived from an EMBL/GenBank/DDBJ whole genome shotgun (WGS) entry which is preliminary data.</text>
</comment>
<dbReference type="PROSITE" id="PS50885">
    <property type="entry name" value="HAMP"/>
    <property type="match status" value="1"/>
</dbReference>
<feature type="transmembrane region" description="Helical" evidence="17">
    <location>
        <begin position="149"/>
        <end position="172"/>
    </location>
</feature>
<dbReference type="FunFam" id="1.10.287.130:FF:000001">
    <property type="entry name" value="Two-component sensor histidine kinase"/>
    <property type="match status" value="1"/>
</dbReference>
<dbReference type="Gene3D" id="6.10.340.10">
    <property type="match status" value="1"/>
</dbReference>
<gene>
    <name evidence="20" type="ORF">AFK71_01045</name>
</gene>
<dbReference type="InterPro" id="IPR050398">
    <property type="entry name" value="HssS/ArlS-like"/>
</dbReference>
<dbReference type="EC" id="2.7.13.3" evidence="3"/>
<feature type="domain" description="Histidine kinase" evidence="18">
    <location>
        <begin position="233"/>
        <end position="447"/>
    </location>
</feature>
<keyword evidence="6" id="KW-0808">Transferase</keyword>
<accession>A0A0L0QUM0</accession>
<organism evidence="20 21">
    <name type="scientific">Virgibacillus pantothenticus</name>
    <dbReference type="NCBI Taxonomy" id="1473"/>
    <lineage>
        <taxon>Bacteria</taxon>
        <taxon>Bacillati</taxon>
        <taxon>Bacillota</taxon>
        <taxon>Bacilli</taxon>
        <taxon>Bacillales</taxon>
        <taxon>Bacillaceae</taxon>
        <taxon>Virgibacillus</taxon>
    </lineage>
</organism>
<dbReference type="PANTHER" id="PTHR45528">
    <property type="entry name" value="SENSOR HISTIDINE KINASE CPXA"/>
    <property type="match status" value="1"/>
</dbReference>
<dbReference type="InterPro" id="IPR004358">
    <property type="entry name" value="Sig_transdc_His_kin-like_C"/>
</dbReference>
<evidence type="ECO:0000256" key="5">
    <source>
        <dbReference type="ARBA" id="ARBA00022553"/>
    </source>
</evidence>
<evidence type="ECO:0000256" key="9">
    <source>
        <dbReference type="ARBA" id="ARBA00022777"/>
    </source>
</evidence>
<feature type="transmembrane region" description="Helical" evidence="17">
    <location>
        <begin position="9"/>
        <end position="31"/>
    </location>
</feature>
<keyword evidence="4" id="KW-1003">Cell membrane</keyword>
<dbReference type="InterPro" id="IPR003660">
    <property type="entry name" value="HAMP_dom"/>
</dbReference>
<evidence type="ECO:0000256" key="13">
    <source>
        <dbReference type="ARBA" id="ARBA00023026"/>
    </source>
</evidence>
<feature type="domain" description="HAMP" evidence="19">
    <location>
        <begin position="173"/>
        <end position="225"/>
    </location>
</feature>
<dbReference type="GO" id="GO:0005886">
    <property type="term" value="C:plasma membrane"/>
    <property type="evidence" value="ECO:0007669"/>
    <property type="project" value="UniProtKB-SubCell"/>
</dbReference>
<comment type="function">
    <text evidence="15">Member of the two-component regulatory system HssS/HssR involved in intracellular heme homeostasis and tempering of staphylococcal virulence. HssS functions as a heme sensor histidine kinase which is autophosphorylated at a histidine residue and transfers its phosphate group to an aspartate residue of HssR. HssR/HssS activates the expression of hrtAB, an efflux pump, in response to extracellular heme, hemin, hemoglobin or blood.</text>
</comment>
<evidence type="ECO:0000256" key="8">
    <source>
        <dbReference type="ARBA" id="ARBA00022741"/>
    </source>
</evidence>
<name>A0A0L0QUM0_VIRPA</name>
<evidence type="ECO:0000259" key="18">
    <source>
        <dbReference type="PROSITE" id="PS50109"/>
    </source>
</evidence>
<dbReference type="InterPro" id="IPR003661">
    <property type="entry name" value="HisK_dim/P_dom"/>
</dbReference>
<comment type="subcellular location">
    <subcellularLocation>
        <location evidence="2">Cell membrane</location>
        <topology evidence="2">Multi-pass membrane protein</topology>
    </subcellularLocation>
</comment>
<keyword evidence="11 17" id="KW-1133">Transmembrane helix</keyword>
<dbReference type="Proteomes" id="UP000036780">
    <property type="component" value="Unassembled WGS sequence"/>
</dbReference>